<feature type="transmembrane region" description="Helical" evidence="5">
    <location>
        <begin position="6"/>
        <end position="27"/>
    </location>
</feature>
<protein>
    <submittedName>
        <fullName evidence="7 13">Hemolysin</fullName>
    </submittedName>
    <submittedName>
        <fullName evidence="8">Hemolysins and related proteins containing CBS domains</fullName>
    </submittedName>
    <submittedName>
        <fullName evidence="12">HlyC/CorC family transporter</fullName>
    </submittedName>
    <submittedName>
        <fullName evidence="9">Magnesium and cobalt efflux protein CorC</fullName>
    </submittedName>
</protein>
<sequence>MEGFTPSVLMMIILAVIIGFAVGCFFMKQREKIKEAKKKLHTSEQEHEEDEDNEYEEEIMNIVNEGHEQGAIMEGEARMITNIFEFGDKDVTDVMTSRKKIDAIDVNMSVEKALNYMLDEPYSRYPLYEDDIDNIVGVLYLKDVIDAYLNQKEATLSDIAREPFFVHQTMNLSVLFQEMQTKKIHMAIVIDEYSQTEGIVSMEDMLEVIVGNILDEYDVEDRNITKIGWADIYLVRGSTRLEELEDTLGIEFDVEDIETLNGFLIDQLGHLPEDNEEIEIIYQGYSFKSVDIHDNMIRQVKVEKRKRKEEEDVRTQ</sequence>
<dbReference type="EMBL" id="CP012098">
    <property type="protein sequence ID" value="AQP38274.1"/>
    <property type="molecule type" value="Genomic_DNA"/>
</dbReference>
<dbReference type="Pfam" id="PF03471">
    <property type="entry name" value="CorC_HlyC"/>
    <property type="match status" value="1"/>
</dbReference>
<dbReference type="EMBL" id="CP132968">
    <property type="protein sequence ID" value="WMD17693.1"/>
    <property type="molecule type" value="Genomic_DNA"/>
</dbReference>
<dbReference type="InterPro" id="IPR016169">
    <property type="entry name" value="FAD-bd_PCMH_sub2"/>
</dbReference>
<reference evidence="13" key="7">
    <citation type="submission" date="2023-08" db="EMBL/GenBank/DDBJ databases">
        <title>Complete Genome Sequences of butyrate producing Anaerostipes hadrus strains BA1 and GIF7 isolated from the terminal ileum of a healthy lean male.</title>
        <authorList>
            <person name="Low A."/>
            <person name="Sheludchenko M."/>
            <person name="Cheng H.E."/>
            <person name="Koh X.Q."/>
            <person name="Lee J."/>
        </authorList>
    </citation>
    <scope>NUCLEOTIDE SEQUENCE</scope>
    <source>
        <strain evidence="13">BA1</strain>
    </source>
</reference>
<evidence type="ECO:0000313" key="17">
    <source>
        <dbReference type="Proteomes" id="UP000095598"/>
    </source>
</evidence>
<evidence type="ECO:0000313" key="14">
    <source>
        <dbReference type="Proteomes" id="UP000008960"/>
    </source>
</evidence>
<evidence type="ECO:0000313" key="8">
    <source>
        <dbReference type="EMBL" id="CBL37451.1"/>
    </source>
</evidence>
<proteinExistence type="predicted"/>
<dbReference type="RefSeq" id="WP_008392880.1">
    <property type="nucleotide sequence ID" value="NC_021016.1"/>
</dbReference>
<feature type="domain" description="CBS" evidence="6">
    <location>
        <begin position="95"/>
        <end position="155"/>
    </location>
</feature>
<evidence type="ECO:0000313" key="16">
    <source>
        <dbReference type="Proteomes" id="UP000095564"/>
    </source>
</evidence>
<reference evidence="12" key="6">
    <citation type="submission" date="2020-02" db="EMBL/GenBank/DDBJ databases">
        <authorList>
            <person name="Littmann E."/>
            <person name="Sorbara M."/>
        </authorList>
    </citation>
    <scope>NUCLEOTIDE SEQUENCE</scope>
    <source>
        <strain evidence="12">MSK.14.57</strain>
    </source>
</reference>
<dbReference type="GO" id="GO:0050660">
    <property type="term" value="F:flavin adenine dinucleotide binding"/>
    <property type="evidence" value="ECO:0007669"/>
    <property type="project" value="InterPro"/>
</dbReference>
<keyword evidence="1" id="KW-0677">Repeat</keyword>
<dbReference type="Gene3D" id="3.30.465.10">
    <property type="match status" value="1"/>
</dbReference>
<dbReference type="EMBL" id="CYXY01000018">
    <property type="protein sequence ID" value="CUN10943.1"/>
    <property type="molecule type" value="Genomic_DNA"/>
</dbReference>
<dbReference type="OrthoDB" id="9798188at2"/>
<reference evidence="8 14" key="1">
    <citation type="submission" date="2010-03" db="EMBL/GenBank/DDBJ databases">
        <title>The genome sequence of Clostridiales sp. SSC/2.</title>
        <authorList>
            <consortium name="metaHIT consortium -- http://www.metahit.eu/"/>
            <person name="Pajon A."/>
            <person name="Turner K."/>
            <person name="Parkhill J."/>
            <person name="Duncan S."/>
            <person name="Flint H."/>
        </authorList>
    </citation>
    <scope>NUCLEOTIDE SEQUENCE [LARGE SCALE GENOMIC DNA]</scope>
    <source>
        <strain evidence="8 14">SSC/2</strain>
    </source>
</reference>
<reference evidence="7 18" key="4">
    <citation type="journal article" date="2016" name="Sci. Rep.">
        <title>Accelerated dysbiosis of gut microbiota during aggravation of DSS-induced colitis by a butyrate-producing bacterium.</title>
        <authorList>
            <person name="Zhang Q."/>
            <person name="Wu Y."/>
            <person name="Wang J."/>
            <person name="Wu G."/>
            <person name="Long W."/>
            <person name="Xue Z."/>
            <person name="Wang L."/>
            <person name="Zhang X."/>
            <person name="Pang X."/>
            <person name="Zhao Y."/>
            <person name="Zhao L."/>
            <person name="Zhang C."/>
        </authorList>
    </citation>
    <scope>NUCLEOTIDE SEQUENCE [LARGE SCALE GENOMIC DNA]</scope>
    <source>
        <strain evidence="7 18">BPB5</strain>
    </source>
</reference>
<dbReference type="Proteomes" id="UP000095564">
    <property type="component" value="Unassembled WGS sequence"/>
</dbReference>
<dbReference type="SMART" id="SM01091">
    <property type="entry name" value="CorC_HlyC"/>
    <property type="match status" value="1"/>
</dbReference>
<evidence type="ECO:0000313" key="15">
    <source>
        <dbReference type="Proteomes" id="UP000095553"/>
    </source>
</evidence>
<keyword evidence="5" id="KW-0812">Transmembrane</keyword>
<feature type="coiled-coil region" evidence="4">
    <location>
        <begin position="26"/>
        <end position="65"/>
    </location>
</feature>
<accession>D4MXV6</accession>
<dbReference type="Proteomes" id="UP001243496">
    <property type="component" value="Chromosome"/>
</dbReference>
<evidence type="ECO:0000313" key="10">
    <source>
        <dbReference type="EMBL" id="CUN10943.1"/>
    </source>
</evidence>
<dbReference type="PATRIC" id="fig|245018.3.peg.554"/>
<evidence type="ECO:0000256" key="1">
    <source>
        <dbReference type="ARBA" id="ARBA00022737"/>
    </source>
</evidence>
<dbReference type="InterPro" id="IPR005170">
    <property type="entry name" value="Transptr-assoc_dom"/>
</dbReference>
<reference evidence="15 16" key="3">
    <citation type="submission" date="2015-09" db="EMBL/GenBank/DDBJ databases">
        <authorList>
            <consortium name="Pathogen Informatics"/>
        </authorList>
    </citation>
    <scope>NUCLEOTIDE SEQUENCE [LARGE SCALE GENOMIC DNA]</scope>
    <source>
        <strain evidence="9 17">2789STDY5608868</strain>
        <strain evidence="11 16">2789STDY5834908</strain>
        <strain evidence="10 15">2789STDY5834959</strain>
    </source>
</reference>
<dbReference type="Gene3D" id="3.10.580.10">
    <property type="entry name" value="CBS-domain"/>
    <property type="match status" value="1"/>
</dbReference>
<dbReference type="GO" id="GO:0005886">
    <property type="term" value="C:plasma membrane"/>
    <property type="evidence" value="ECO:0007669"/>
    <property type="project" value="TreeGrafter"/>
</dbReference>
<evidence type="ECO:0000256" key="5">
    <source>
        <dbReference type="SAM" id="Phobius"/>
    </source>
</evidence>
<dbReference type="STRING" id="649756.ERS852387_01065"/>
<dbReference type="InterPro" id="IPR036318">
    <property type="entry name" value="FAD-bd_PCMH-like_sf"/>
</dbReference>
<evidence type="ECO:0000313" key="11">
    <source>
        <dbReference type="EMBL" id="CUP81651.1"/>
    </source>
</evidence>
<reference evidence="8 14" key="2">
    <citation type="submission" date="2010-03" db="EMBL/GenBank/DDBJ databases">
        <authorList>
            <person name="Pajon A."/>
        </authorList>
    </citation>
    <scope>NUCLEOTIDE SEQUENCE [LARGE SCALE GENOMIC DNA]</scope>
    <source>
        <strain evidence="8 14">SSC/2</strain>
    </source>
</reference>
<gene>
    <name evidence="9" type="primary">corC</name>
    <name evidence="8" type="ORF">CL2_03700</name>
    <name evidence="7" type="ORF">DO83_00610</name>
    <name evidence="9" type="ORF">ERS852425_00792</name>
    <name evidence="11" type="ORF">ERS852520_02271</name>
    <name evidence="10" type="ORF">ERS852571_02577</name>
    <name evidence="12" type="ORF">G5A72_13625</name>
    <name evidence="13" type="ORF">RBI15_06285</name>
</gene>
<dbReference type="Proteomes" id="UP000095598">
    <property type="component" value="Unassembled WGS sequence"/>
</dbReference>
<dbReference type="Proteomes" id="UP000008960">
    <property type="component" value="Chromosome"/>
</dbReference>
<dbReference type="SUPFAM" id="SSF54631">
    <property type="entry name" value="CBS-domain pair"/>
    <property type="match status" value="1"/>
</dbReference>
<keyword evidence="5" id="KW-0472">Membrane</keyword>
<evidence type="ECO:0000256" key="2">
    <source>
        <dbReference type="ARBA" id="ARBA00023122"/>
    </source>
</evidence>
<dbReference type="AlphaFoldDB" id="D4MXV6"/>
<keyword evidence="4" id="KW-0175">Coiled coil</keyword>
<dbReference type="EMBL" id="JAAITB010000035">
    <property type="protein sequence ID" value="NSJ80596.1"/>
    <property type="molecule type" value="Genomic_DNA"/>
</dbReference>
<evidence type="ECO:0000313" key="9">
    <source>
        <dbReference type="EMBL" id="CUM81332.1"/>
    </source>
</evidence>
<dbReference type="KEGG" id="bprl:CL2_03700"/>
<dbReference type="Pfam" id="PF00571">
    <property type="entry name" value="CBS"/>
    <property type="match status" value="2"/>
</dbReference>
<evidence type="ECO:0000313" key="13">
    <source>
        <dbReference type="EMBL" id="WMD17693.1"/>
    </source>
</evidence>
<dbReference type="SMART" id="SM00116">
    <property type="entry name" value="CBS"/>
    <property type="match status" value="2"/>
</dbReference>
<dbReference type="PROSITE" id="PS51371">
    <property type="entry name" value="CBS"/>
    <property type="match status" value="2"/>
</dbReference>
<keyword evidence="19" id="KW-1185">Reference proteome</keyword>
<keyword evidence="5" id="KW-1133">Transmembrane helix</keyword>
<organism evidence="8 14">
    <name type="scientific">Anaerostipes hadrus</name>
    <dbReference type="NCBI Taxonomy" id="649756"/>
    <lineage>
        <taxon>Bacteria</taxon>
        <taxon>Bacillati</taxon>
        <taxon>Bacillota</taxon>
        <taxon>Clostridia</taxon>
        <taxon>Lachnospirales</taxon>
        <taxon>Lachnospiraceae</taxon>
        <taxon>Anaerostipes</taxon>
    </lineage>
</organism>
<evidence type="ECO:0000256" key="3">
    <source>
        <dbReference type="PROSITE-ProRule" id="PRU00703"/>
    </source>
</evidence>
<dbReference type="Proteomes" id="UP000095553">
    <property type="component" value="Unassembled WGS sequence"/>
</dbReference>
<dbReference type="InterPro" id="IPR000644">
    <property type="entry name" value="CBS_dom"/>
</dbReference>
<dbReference type="CDD" id="cd04590">
    <property type="entry name" value="CBS_pair_CorC_HlyC_assoc"/>
    <property type="match status" value="1"/>
</dbReference>
<dbReference type="EMBL" id="CYXT01000003">
    <property type="protein sequence ID" value="CUM81332.1"/>
    <property type="molecule type" value="Genomic_DNA"/>
</dbReference>
<dbReference type="GeneID" id="92740994"/>
<evidence type="ECO:0000313" key="19">
    <source>
        <dbReference type="Proteomes" id="UP001644750"/>
    </source>
</evidence>
<dbReference type="InterPro" id="IPR046342">
    <property type="entry name" value="CBS_dom_sf"/>
</dbReference>
<dbReference type="PANTHER" id="PTHR22777:SF17">
    <property type="entry name" value="UPF0053 PROTEIN SLL0260"/>
    <property type="match status" value="1"/>
</dbReference>
<dbReference type="Proteomes" id="UP000188159">
    <property type="component" value="Chromosome"/>
</dbReference>
<evidence type="ECO:0000313" key="7">
    <source>
        <dbReference type="EMBL" id="AQP38274.1"/>
    </source>
</evidence>
<dbReference type="PANTHER" id="PTHR22777">
    <property type="entry name" value="HEMOLYSIN-RELATED"/>
    <property type="match status" value="1"/>
</dbReference>
<keyword evidence="2 3" id="KW-0129">CBS domain</keyword>
<evidence type="ECO:0000259" key="6">
    <source>
        <dbReference type="PROSITE" id="PS51371"/>
    </source>
</evidence>
<evidence type="ECO:0000256" key="4">
    <source>
        <dbReference type="SAM" id="Coils"/>
    </source>
</evidence>
<feature type="domain" description="CBS" evidence="6">
    <location>
        <begin position="159"/>
        <end position="216"/>
    </location>
</feature>
<dbReference type="SUPFAM" id="SSF56176">
    <property type="entry name" value="FAD-binding/transporter-associated domain-like"/>
    <property type="match status" value="1"/>
</dbReference>
<dbReference type="InterPro" id="IPR044751">
    <property type="entry name" value="Ion_transp-like_CBS"/>
</dbReference>
<dbReference type="Proteomes" id="UP001644750">
    <property type="component" value="Unassembled WGS sequence"/>
</dbReference>
<dbReference type="EMBL" id="CZAU01000023">
    <property type="protein sequence ID" value="CUP81651.1"/>
    <property type="molecule type" value="Genomic_DNA"/>
</dbReference>
<reference evidence="12 19" key="5">
    <citation type="journal article" date="2020" name="Cell Host Microbe">
        <title>Functional and Genomic Variation between Human-Derived Isolates of Lachnospiraceae Reveals Inter- and Intra-Species Diversity.</title>
        <authorList>
            <person name="Sorbara M.T."/>
            <person name="Littmann E.R."/>
            <person name="Fontana E."/>
            <person name="Moody T.U."/>
            <person name="Kohout C.E."/>
            <person name="Gjonbalaj M."/>
            <person name="Eaton V."/>
            <person name="Seok R."/>
            <person name="Leiner I.M."/>
            <person name="Pamer E.G."/>
        </authorList>
    </citation>
    <scope>NUCLEOTIDE SEQUENCE [LARGE SCALE GENOMIC DNA]</scope>
    <source>
        <strain evidence="12 19">MSK.14.57</strain>
    </source>
</reference>
<evidence type="ECO:0000313" key="18">
    <source>
        <dbReference type="Proteomes" id="UP000188159"/>
    </source>
</evidence>
<name>D4MXV6_ANAHA</name>
<evidence type="ECO:0000313" key="12">
    <source>
        <dbReference type="EMBL" id="NSJ80596.1"/>
    </source>
</evidence>
<dbReference type="EMBL" id="FP929061">
    <property type="protein sequence ID" value="CBL37451.1"/>
    <property type="molecule type" value="Genomic_DNA"/>
</dbReference>
<dbReference type="FunFam" id="3.10.580.10:FF:000002">
    <property type="entry name" value="Magnesium/cobalt efflux protein CorC"/>
    <property type="match status" value="1"/>
</dbReference>